<proteinExistence type="predicted"/>
<reference evidence="1" key="1">
    <citation type="journal article" date="2021" name="New Phytol.">
        <title>Evolutionary innovations through gain and loss of genes in the ectomycorrhizal Boletales.</title>
        <authorList>
            <person name="Wu G."/>
            <person name="Miyauchi S."/>
            <person name="Morin E."/>
            <person name="Kuo A."/>
            <person name="Drula E."/>
            <person name="Varga T."/>
            <person name="Kohler A."/>
            <person name="Feng B."/>
            <person name="Cao Y."/>
            <person name="Lipzen A."/>
            <person name="Daum C."/>
            <person name="Hundley H."/>
            <person name="Pangilinan J."/>
            <person name="Johnson J."/>
            <person name="Barry K."/>
            <person name="LaButti K."/>
            <person name="Ng V."/>
            <person name="Ahrendt S."/>
            <person name="Min B."/>
            <person name="Choi I.G."/>
            <person name="Park H."/>
            <person name="Plett J.M."/>
            <person name="Magnuson J."/>
            <person name="Spatafora J.W."/>
            <person name="Nagy L.G."/>
            <person name="Henrissat B."/>
            <person name="Grigoriev I.V."/>
            <person name="Yang Z.L."/>
            <person name="Xu J."/>
            <person name="Martin F.M."/>
        </authorList>
    </citation>
    <scope>NUCLEOTIDE SEQUENCE</scope>
    <source>
        <strain evidence="1">ATCC 28755</strain>
    </source>
</reference>
<comment type="caution">
    <text evidence="1">The sequence shown here is derived from an EMBL/GenBank/DDBJ whole genome shotgun (WGS) entry which is preliminary data.</text>
</comment>
<gene>
    <name evidence="1" type="ORF">BJ138DRAFT_939385</name>
</gene>
<name>A0ACB8AEZ4_9AGAM</name>
<evidence type="ECO:0000313" key="2">
    <source>
        <dbReference type="Proteomes" id="UP000790377"/>
    </source>
</evidence>
<keyword evidence="2" id="KW-1185">Reference proteome</keyword>
<organism evidence="1 2">
    <name type="scientific">Hygrophoropsis aurantiaca</name>
    <dbReference type="NCBI Taxonomy" id="72124"/>
    <lineage>
        <taxon>Eukaryota</taxon>
        <taxon>Fungi</taxon>
        <taxon>Dikarya</taxon>
        <taxon>Basidiomycota</taxon>
        <taxon>Agaricomycotina</taxon>
        <taxon>Agaricomycetes</taxon>
        <taxon>Agaricomycetidae</taxon>
        <taxon>Boletales</taxon>
        <taxon>Coniophorineae</taxon>
        <taxon>Hygrophoropsidaceae</taxon>
        <taxon>Hygrophoropsis</taxon>
    </lineage>
</organism>
<dbReference type="Proteomes" id="UP000790377">
    <property type="component" value="Unassembled WGS sequence"/>
</dbReference>
<sequence>MGVVFAMCLGILELVAVYPRSAGEGCRSAAKFSPFGCFNSASPCILAAAKLLKDLPNSYYLSQRLVFAEKKHGRSLVVYRF</sequence>
<protein>
    <submittedName>
        <fullName evidence="1">Uncharacterized protein</fullName>
    </submittedName>
</protein>
<evidence type="ECO:0000313" key="1">
    <source>
        <dbReference type="EMBL" id="KAH7911278.1"/>
    </source>
</evidence>
<accession>A0ACB8AEZ4</accession>
<dbReference type="EMBL" id="MU267683">
    <property type="protein sequence ID" value="KAH7911278.1"/>
    <property type="molecule type" value="Genomic_DNA"/>
</dbReference>